<dbReference type="RefSeq" id="WP_343980922.1">
    <property type="nucleotide sequence ID" value="NZ_BAAAGK010000210.1"/>
</dbReference>
<evidence type="ECO:0000313" key="3">
    <source>
        <dbReference type="Proteomes" id="UP001596514"/>
    </source>
</evidence>
<accession>A0ABW2T8J0</accession>
<evidence type="ECO:0000256" key="1">
    <source>
        <dbReference type="SAM" id="MobiDB-lite"/>
    </source>
</evidence>
<name>A0ABW2T8J0_9ACTN</name>
<protein>
    <submittedName>
        <fullName evidence="2">Uncharacterized protein</fullName>
    </submittedName>
</protein>
<reference evidence="3" key="1">
    <citation type="journal article" date="2019" name="Int. J. Syst. Evol. Microbiol.">
        <title>The Global Catalogue of Microorganisms (GCM) 10K type strain sequencing project: providing services to taxonomists for standard genome sequencing and annotation.</title>
        <authorList>
            <consortium name="The Broad Institute Genomics Platform"/>
            <consortium name="The Broad Institute Genome Sequencing Center for Infectious Disease"/>
            <person name="Wu L."/>
            <person name="Ma J."/>
        </authorList>
    </citation>
    <scope>NUCLEOTIDE SEQUENCE [LARGE SCALE GENOMIC DNA]</scope>
    <source>
        <strain evidence="3">JCM 10083</strain>
    </source>
</reference>
<feature type="compositionally biased region" description="Polar residues" evidence="1">
    <location>
        <begin position="21"/>
        <end position="34"/>
    </location>
</feature>
<comment type="caution">
    <text evidence="2">The sequence shown here is derived from an EMBL/GenBank/DDBJ whole genome shotgun (WGS) entry which is preliminary data.</text>
</comment>
<dbReference type="Proteomes" id="UP001596514">
    <property type="component" value="Unassembled WGS sequence"/>
</dbReference>
<evidence type="ECO:0000313" key="2">
    <source>
        <dbReference type="EMBL" id="MFC7604156.1"/>
    </source>
</evidence>
<dbReference type="EMBL" id="JBHTEE010000001">
    <property type="protein sequence ID" value="MFC7604156.1"/>
    <property type="molecule type" value="Genomic_DNA"/>
</dbReference>
<gene>
    <name evidence="2" type="ORF">ACFQVD_28990</name>
</gene>
<sequence>MIVTPILAGSLLLALGCGTEPSATAPSQPVSRSTALPGGPSEPASHTVAPRDEPTGGGPRPTRPEGHTENPRKVRWLKATPSKDGRSLRITWWSGVEPCNVLDRVTVRETAKRVTVTLWEGPSSKAQNVACIEIAIQKVTTVKLKKPLGARKVVDGAR</sequence>
<organism evidence="2 3">
    <name type="scientific">Streptosporangium amethystogenes subsp. fukuiense</name>
    <dbReference type="NCBI Taxonomy" id="698418"/>
    <lineage>
        <taxon>Bacteria</taxon>
        <taxon>Bacillati</taxon>
        <taxon>Actinomycetota</taxon>
        <taxon>Actinomycetes</taxon>
        <taxon>Streptosporangiales</taxon>
        <taxon>Streptosporangiaceae</taxon>
        <taxon>Streptosporangium</taxon>
    </lineage>
</organism>
<feature type="compositionally biased region" description="Basic and acidic residues" evidence="1">
    <location>
        <begin position="62"/>
        <end position="72"/>
    </location>
</feature>
<feature type="region of interest" description="Disordered" evidence="1">
    <location>
        <begin position="19"/>
        <end position="75"/>
    </location>
</feature>
<keyword evidence="3" id="KW-1185">Reference proteome</keyword>
<proteinExistence type="predicted"/>